<comment type="caution">
    <text evidence="2">The sequence shown here is derived from an EMBL/GenBank/DDBJ whole genome shotgun (WGS) entry which is preliminary data.</text>
</comment>
<keyword evidence="1" id="KW-1133">Transmembrane helix</keyword>
<feature type="non-terminal residue" evidence="2">
    <location>
        <position position="1"/>
    </location>
</feature>
<dbReference type="Gramene" id="OIT03775">
    <property type="protein sequence ID" value="OIT03775"/>
    <property type="gene ID" value="A4A49_57498"/>
</dbReference>
<dbReference type="EMBL" id="MJEQ01037187">
    <property type="protein sequence ID" value="OIT03775.1"/>
    <property type="molecule type" value="Genomic_DNA"/>
</dbReference>
<gene>
    <name evidence="2" type="ORF">A4A49_57498</name>
</gene>
<accession>A0A1J6J1K8</accession>
<proteinExistence type="predicted"/>
<dbReference type="Proteomes" id="UP000187609">
    <property type="component" value="Unassembled WGS sequence"/>
</dbReference>
<organism evidence="2 3">
    <name type="scientific">Nicotiana attenuata</name>
    <name type="common">Coyote tobacco</name>
    <dbReference type="NCBI Taxonomy" id="49451"/>
    <lineage>
        <taxon>Eukaryota</taxon>
        <taxon>Viridiplantae</taxon>
        <taxon>Streptophyta</taxon>
        <taxon>Embryophyta</taxon>
        <taxon>Tracheophyta</taxon>
        <taxon>Spermatophyta</taxon>
        <taxon>Magnoliopsida</taxon>
        <taxon>eudicotyledons</taxon>
        <taxon>Gunneridae</taxon>
        <taxon>Pentapetalae</taxon>
        <taxon>asterids</taxon>
        <taxon>lamiids</taxon>
        <taxon>Solanales</taxon>
        <taxon>Solanaceae</taxon>
        <taxon>Nicotianoideae</taxon>
        <taxon>Nicotianeae</taxon>
        <taxon>Nicotiana</taxon>
    </lineage>
</organism>
<evidence type="ECO:0000313" key="2">
    <source>
        <dbReference type="EMBL" id="OIT03775.1"/>
    </source>
</evidence>
<name>A0A1J6J1K8_NICAT</name>
<reference evidence="2" key="1">
    <citation type="submission" date="2016-11" db="EMBL/GenBank/DDBJ databases">
        <title>The genome of Nicotiana attenuata.</title>
        <authorList>
            <person name="Xu S."/>
            <person name="Brockmoeller T."/>
            <person name="Gaquerel E."/>
            <person name="Navarro A."/>
            <person name="Kuhl H."/>
            <person name="Gase K."/>
            <person name="Ling Z."/>
            <person name="Zhou W."/>
            <person name="Kreitzer C."/>
            <person name="Stanke M."/>
            <person name="Tang H."/>
            <person name="Lyons E."/>
            <person name="Pandey P."/>
            <person name="Pandey S.P."/>
            <person name="Timmermann B."/>
            <person name="Baldwin I.T."/>
        </authorList>
    </citation>
    <scope>NUCLEOTIDE SEQUENCE [LARGE SCALE GENOMIC DNA]</scope>
    <source>
        <strain evidence="2">UT</strain>
    </source>
</reference>
<dbReference type="AlphaFoldDB" id="A0A1J6J1K8"/>
<protein>
    <submittedName>
        <fullName evidence="2">Uncharacterized protein</fullName>
    </submittedName>
</protein>
<keyword evidence="1" id="KW-0472">Membrane</keyword>
<keyword evidence="1" id="KW-0812">Transmembrane</keyword>
<sequence>ANNDGVWWIWGLIVTKISFAAGSSITRFGKNGIDGKTWDIWLLSIIGSMFGPKASKALFSASTVTLKCAGFCTIKVNG</sequence>
<evidence type="ECO:0000313" key="3">
    <source>
        <dbReference type="Proteomes" id="UP000187609"/>
    </source>
</evidence>
<feature type="transmembrane region" description="Helical" evidence="1">
    <location>
        <begin position="6"/>
        <end position="26"/>
    </location>
</feature>
<evidence type="ECO:0000256" key="1">
    <source>
        <dbReference type="SAM" id="Phobius"/>
    </source>
</evidence>
<keyword evidence="3" id="KW-1185">Reference proteome</keyword>